<proteinExistence type="predicted"/>
<organism evidence="1 2">
    <name type="scientific">Stylosanthes scabra</name>
    <dbReference type="NCBI Taxonomy" id="79078"/>
    <lineage>
        <taxon>Eukaryota</taxon>
        <taxon>Viridiplantae</taxon>
        <taxon>Streptophyta</taxon>
        <taxon>Embryophyta</taxon>
        <taxon>Tracheophyta</taxon>
        <taxon>Spermatophyta</taxon>
        <taxon>Magnoliopsida</taxon>
        <taxon>eudicotyledons</taxon>
        <taxon>Gunneridae</taxon>
        <taxon>Pentapetalae</taxon>
        <taxon>rosids</taxon>
        <taxon>fabids</taxon>
        <taxon>Fabales</taxon>
        <taxon>Fabaceae</taxon>
        <taxon>Papilionoideae</taxon>
        <taxon>50 kb inversion clade</taxon>
        <taxon>dalbergioids sensu lato</taxon>
        <taxon>Dalbergieae</taxon>
        <taxon>Pterocarpus clade</taxon>
        <taxon>Stylosanthes</taxon>
    </lineage>
</organism>
<name>A0ABU6UP46_9FABA</name>
<reference evidence="1 2" key="1">
    <citation type="journal article" date="2023" name="Plants (Basel)">
        <title>Bridging the Gap: Combining Genomics and Transcriptomics Approaches to Understand Stylosanthes scabra, an Orphan Legume from the Brazilian Caatinga.</title>
        <authorList>
            <person name="Ferreira-Neto J.R.C."/>
            <person name="da Silva M.D."/>
            <person name="Binneck E."/>
            <person name="de Melo N.F."/>
            <person name="da Silva R.H."/>
            <person name="de Melo A.L.T.M."/>
            <person name="Pandolfi V."/>
            <person name="Bustamante F.O."/>
            <person name="Brasileiro-Vidal A.C."/>
            <person name="Benko-Iseppon A.M."/>
        </authorList>
    </citation>
    <scope>NUCLEOTIDE SEQUENCE [LARGE SCALE GENOMIC DNA]</scope>
    <source>
        <tissue evidence="1">Leaves</tissue>
    </source>
</reference>
<sequence>MWPIEVRNIGCMCLDARWRDGNRVNALTLAFRVLSNVLRGFVKGFESTRTILESIRNPPETDGHRDGGKVRCLSPVFLLVVWMNPSEPLRDGRRWQERDDPSVSYRTRLGWPYNRSNELIGRRDRHASCAFV</sequence>
<gene>
    <name evidence="1" type="ORF">PIB30_076726</name>
</gene>
<keyword evidence="2" id="KW-1185">Reference proteome</keyword>
<dbReference type="Proteomes" id="UP001341840">
    <property type="component" value="Unassembled WGS sequence"/>
</dbReference>
<accession>A0ABU6UP46</accession>
<dbReference type="EMBL" id="JASCZI010121841">
    <property type="protein sequence ID" value="MED6163117.1"/>
    <property type="molecule type" value="Genomic_DNA"/>
</dbReference>
<protein>
    <submittedName>
        <fullName evidence="1">Uncharacterized protein</fullName>
    </submittedName>
</protein>
<evidence type="ECO:0000313" key="1">
    <source>
        <dbReference type="EMBL" id="MED6163117.1"/>
    </source>
</evidence>
<evidence type="ECO:0000313" key="2">
    <source>
        <dbReference type="Proteomes" id="UP001341840"/>
    </source>
</evidence>
<comment type="caution">
    <text evidence="1">The sequence shown here is derived from an EMBL/GenBank/DDBJ whole genome shotgun (WGS) entry which is preliminary data.</text>
</comment>